<feature type="chain" id="PRO_5032503403" evidence="5">
    <location>
        <begin position="27"/>
        <end position="351"/>
    </location>
</feature>
<dbReference type="PANTHER" id="PTHR30222">
    <property type="entry name" value="SPERMIDINE/PUTRESCINE-BINDING PERIPLASMIC PROTEIN"/>
    <property type="match status" value="1"/>
</dbReference>
<keyword evidence="7" id="KW-1185">Reference proteome</keyword>
<evidence type="ECO:0000256" key="5">
    <source>
        <dbReference type="SAM" id="SignalP"/>
    </source>
</evidence>
<dbReference type="Pfam" id="PF13416">
    <property type="entry name" value="SBP_bac_8"/>
    <property type="match status" value="1"/>
</dbReference>
<protein>
    <submittedName>
        <fullName evidence="6">Extracellular solute-binding protein</fullName>
    </submittedName>
</protein>
<dbReference type="PANTHER" id="PTHR30222:SF17">
    <property type="entry name" value="SPERMIDINE_PUTRESCINE-BINDING PERIPLASMIC PROTEIN"/>
    <property type="match status" value="1"/>
</dbReference>
<dbReference type="CDD" id="cd13588">
    <property type="entry name" value="PBP2_polyamine_1"/>
    <property type="match status" value="1"/>
</dbReference>
<accession>A0A844AXV0</accession>
<dbReference type="GO" id="GO:0019808">
    <property type="term" value="F:polyamine binding"/>
    <property type="evidence" value="ECO:0007669"/>
    <property type="project" value="InterPro"/>
</dbReference>
<dbReference type="Gene3D" id="3.40.190.10">
    <property type="entry name" value="Periplasmic binding protein-like II"/>
    <property type="match status" value="2"/>
</dbReference>
<dbReference type="InterPro" id="IPR006059">
    <property type="entry name" value="SBP"/>
</dbReference>
<evidence type="ECO:0000256" key="2">
    <source>
        <dbReference type="ARBA" id="ARBA00022448"/>
    </source>
</evidence>
<dbReference type="AlphaFoldDB" id="A0A844AXV0"/>
<keyword evidence="3 5" id="KW-0732">Signal</keyword>
<proteinExistence type="predicted"/>
<dbReference type="Proteomes" id="UP000436694">
    <property type="component" value="Unassembled WGS sequence"/>
</dbReference>
<keyword evidence="2" id="KW-0813">Transport</keyword>
<evidence type="ECO:0000256" key="3">
    <source>
        <dbReference type="ARBA" id="ARBA00022729"/>
    </source>
</evidence>
<evidence type="ECO:0000313" key="6">
    <source>
        <dbReference type="EMBL" id="MQY44408.1"/>
    </source>
</evidence>
<sequence length="351" mass="38242">MTRIKQLAANASSVAIILATTTAAYAGGELNLLTWEGYADPSFIEPFEAATGCKVSATYVGANDDFAPKLAAGGGVFDLVSPSIDSTAPLIAAGFVEEIDTAKLPRFGEIYDKFRDADGINVDGKTYGVPYAWGAISFMYRPDKFDTPPTSLAELWNPELKGRVSLWDDKSALYVAARLNGDMDIYNLSDDQIGAAQEKLAEQRPLVRKYWSTAGELVDLFLADEVWVSNTWAGYQSALLAAEGMEVVEFIPKERAEGWMDSFMIVSGSPNEDCAYKFLNMAISEQGQCGVANVNGYSVTNPVAARACMSPEQFTALHQDDLSYLDSLMLWENLGARLQTYTNAWNAVKAQ</sequence>
<name>A0A844AXV0_9RHOB</name>
<comment type="subcellular location">
    <subcellularLocation>
        <location evidence="1">Periplasm</location>
    </subcellularLocation>
</comment>
<evidence type="ECO:0000256" key="4">
    <source>
        <dbReference type="ARBA" id="ARBA00022764"/>
    </source>
</evidence>
<dbReference type="GO" id="GO:0042597">
    <property type="term" value="C:periplasmic space"/>
    <property type="evidence" value="ECO:0007669"/>
    <property type="project" value="UniProtKB-SubCell"/>
</dbReference>
<reference evidence="6 7" key="1">
    <citation type="submission" date="2019-10" db="EMBL/GenBank/DDBJ databases">
        <title>Epibacterium sp. nov., isolated from seawater.</title>
        <authorList>
            <person name="Zhang X."/>
            <person name="Li N."/>
        </authorList>
    </citation>
    <scope>NUCLEOTIDE SEQUENCE [LARGE SCALE GENOMIC DNA]</scope>
    <source>
        <strain evidence="6 7">SM1969</strain>
    </source>
</reference>
<feature type="signal peptide" evidence="5">
    <location>
        <begin position="1"/>
        <end position="26"/>
    </location>
</feature>
<evidence type="ECO:0000313" key="7">
    <source>
        <dbReference type="Proteomes" id="UP000436694"/>
    </source>
</evidence>
<dbReference type="GO" id="GO:0015846">
    <property type="term" value="P:polyamine transport"/>
    <property type="evidence" value="ECO:0007669"/>
    <property type="project" value="InterPro"/>
</dbReference>
<organism evidence="6 7">
    <name type="scientific">Tritonibacter aquimaris</name>
    <dbReference type="NCBI Taxonomy" id="2663379"/>
    <lineage>
        <taxon>Bacteria</taxon>
        <taxon>Pseudomonadati</taxon>
        <taxon>Pseudomonadota</taxon>
        <taxon>Alphaproteobacteria</taxon>
        <taxon>Rhodobacterales</taxon>
        <taxon>Paracoccaceae</taxon>
        <taxon>Tritonibacter</taxon>
    </lineage>
</organism>
<dbReference type="SUPFAM" id="SSF53850">
    <property type="entry name" value="Periplasmic binding protein-like II"/>
    <property type="match status" value="1"/>
</dbReference>
<dbReference type="EMBL" id="WIXK01000015">
    <property type="protein sequence ID" value="MQY44408.1"/>
    <property type="molecule type" value="Genomic_DNA"/>
</dbReference>
<evidence type="ECO:0000256" key="1">
    <source>
        <dbReference type="ARBA" id="ARBA00004418"/>
    </source>
</evidence>
<dbReference type="RefSeq" id="WP_153549293.1">
    <property type="nucleotide sequence ID" value="NZ_WIXK01000015.1"/>
</dbReference>
<comment type="caution">
    <text evidence="6">The sequence shown here is derived from an EMBL/GenBank/DDBJ whole genome shotgun (WGS) entry which is preliminary data.</text>
</comment>
<gene>
    <name evidence="6" type="ORF">GG681_17330</name>
</gene>
<dbReference type="InterPro" id="IPR001188">
    <property type="entry name" value="Sperm_putr-bd"/>
</dbReference>
<keyword evidence="4" id="KW-0574">Periplasm</keyword>
<dbReference type="PRINTS" id="PR00909">
    <property type="entry name" value="SPERMDNBNDNG"/>
</dbReference>